<dbReference type="InterPro" id="IPR014710">
    <property type="entry name" value="RmlC-like_jellyroll"/>
</dbReference>
<keyword evidence="1" id="KW-0223">Dioxygenase</keyword>
<keyword evidence="1" id="KW-0560">Oxidoreductase</keyword>
<name>A0A846S2Z3_9MICO</name>
<evidence type="ECO:0000313" key="2">
    <source>
        <dbReference type="Proteomes" id="UP000576792"/>
    </source>
</evidence>
<dbReference type="EMBL" id="JAATJN010000001">
    <property type="protein sequence ID" value="NJC57353.1"/>
    <property type="molecule type" value="Genomic_DNA"/>
</dbReference>
<evidence type="ECO:0000313" key="1">
    <source>
        <dbReference type="EMBL" id="NJC57353.1"/>
    </source>
</evidence>
<comment type="caution">
    <text evidence="1">The sequence shown here is derived from an EMBL/GenBank/DDBJ whole genome shotgun (WGS) entry which is preliminary data.</text>
</comment>
<dbReference type="PANTHER" id="PTHR37694:SF1">
    <property type="entry name" value="SLR8022 PROTEIN"/>
    <property type="match status" value="1"/>
</dbReference>
<dbReference type="AlphaFoldDB" id="A0A846S2Z3"/>
<dbReference type="Proteomes" id="UP000576792">
    <property type="component" value="Unassembled WGS sequence"/>
</dbReference>
<reference evidence="1 2" key="1">
    <citation type="submission" date="2020-03" db="EMBL/GenBank/DDBJ databases">
        <title>Sequencing the genomes of 1000 actinobacteria strains.</title>
        <authorList>
            <person name="Klenk H.-P."/>
        </authorList>
    </citation>
    <scope>NUCLEOTIDE SEQUENCE [LARGE SCALE GENOMIC DNA]</scope>
    <source>
        <strain evidence="1 2">DSM 18964</strain>
    </source>
</reference>
<organism evidence="1 2">
    <name type="scientific">Brevibacterium marinum</name>
    <dbReference type="NCBI Taxonomy" id="418643"/>
    <lineage>
        <taxon>Bacteria</taxon>
        <taxon>Bacillati</taxon>
        <taxon>Actinomycetota</taxon>
        <taxon>Actinomycetes</taxon>
        <taxon>Micrococcales</taxon>
        <taxon>Brevibacteriaceae</taxon>
        <taxon>Brevibacterium</taxon>
    </lineage>
</organism>
<accession>A0A846S2Z3</accession>
<keyword evidence="2" id="KW-1185">Reference proteome</keyword>
<dbReference type="Gene3D" id="2.60.120.10">
    <property type="entry name" value="Jelly Rolls"/>
    <property type="match status" value="1"/>
</dbReference>
<dbReference type="GO" id="GO:0051213">
    <property type="term" value="F:dioxygenase activity"/>
    <property type="evidence" value="ECO:0007669"/>
    <property type="project" value="UniProtKB-KW"/>
</dbReference>
<dbReference type="InterPro" id="IPR011051">
    <property type="entry name" value="RmlC_Cupin_sf"/>
</dbReference>
<sequence>MMAEHDQVNNLGELTADLLDKARSAHSGRAARTVYSGQYLKQTLLTFTAGSTMDEHESPPEATLQMIQGSVTLSSTAESWDLGTGDLMTVPPERHSVAIQEDSAFLLTTRIDLS</sequence>
<gene>
    <name evidence="1" type="ORF">BKA07_002388</name>
</gene>
<dbReference type="RefSeq" id="WP_167951053.1">
    <property type="nucleotide sequence ID" value="NZ_BAAAPQ010000006.1"/>
</dbReference>
<dbReference type="SUPFAM" id="SSF51182">
    <property type="entry name" value="RmlC-like cupins"/>
    <property type="match status" value="1"/>
</dbReference>
<dbReference type="PANTHER" id="PTHR37694">
    <property type="entry name" value="SLR8022 PROTEIN"/>
    <property type="match status" value="1"/>
</dbReference>
<protein>
    <submittedName>
        <fullName evidence="1">Quercetin dioxygenase-like cupin family protein</fullName>
    </submittedName>
</protein>
<proteinExistence type="predicted"/>